<feature type="repeat" description="WD" evidence="6">
    <location>
        <begin position="112"/>
        <end position="146"/>
    </location>
</feature>
<dbReference type="SMART" id="SM00320">
    <property type="entry name" value="WD40"/>
    <property type="match status" value="2"/>
</dbReference>
<protein>
    <recommendedName>
        <fullName evidence="10">WD40 repeat-like protein</fullName>
    </recommendedName>
</protein>
<evidence type="ECO:0000313" key="8">
    <source>
        <dbReference type="EMBL" id="KIK28414.1"/>
    </source>
</evidence>
<dbReference type="STRING" id="765257.A0A0C9ZQM3"/>
<evidence type="ECO:0000256" key="4">
    <source>
        <dbReference type="ARBA" id="ARBA00023015"/>
    </source>
</evidence>
<keyword evidence="5" id="KW-0804">Transcription</keyword>
<dbReference type="Pfam" id="PF00400">
    <property type="entry name" value="WD40"/>
    <property type="match status" value="2"/>
</dbReference>
<dbReference type="Proteomes" id="UP000054018">
    <property type="component" value="Unassembled WGS sequence"/>
</dbReference>
<dbReference type="AlphaFoldDB" id="A0A0C9ZQM3"/>
<dbReference type="PROSITE" id="PS50082">
    <property type="entry name" value="WD_REPEATS_2"/>
    <property type="match status" value="2"/>
</dbReference>
<reference evidence="8 9" key="1">
    <citation type="submission" date="2014-04" db="EMBL/GenBank/DDBJ databases">
        <authorList>
            <consortium name="DOE Joint Genome Institute"/>
            <person name="Kuo A."/>
            <person name="Kohler A."/>
            <person name="Costa M.D."/>
            <person name="Nagy L.G."/>
            <person name="Floudas D."/>
            <person name="Copeland A."/>
            <person name="Barry K.W."/>
            <person name="Cichocki N."/>
            <person name="Veneault-Fourrey C."/>
            <person name="LaButti K."/>
            <person name="Lindquist E.A."/>
            <person name="Lipzen A."/>
            <person name="Lundell T."/>
            <person name="Morin E."/>
            <person name="Murat C."/>
            <person name="Sun H."/>
            <person name="Tunlid A."/>
            <person name="Henrissat B."/>
            <person name="Grigoriev I.V."/>
            <person name="Hibbett D.S."/>
            <person name="Martin F."/>
            <person name="Nordberg H.P."/>
            <person name="Cantor M.N."/>
            <person name="Hua S.X."/>
        </authorList>
    </citation>
    <scope>NUCLEOTIDE SEQUENCE [LARGE SCALE GENOMIC DNA]</scope>
    <source>
        <strain evidence="8 9">441</strain>
    </source>
</reference>
<keyword evidence="3" id="KW-0677">Repeat</keyword>
<dbReference type="PROSITE" id="PS50294">
    <property type="entry name" value="WD_REPEATS_REGION"/>
    <property type="match status" value="1"/>
</dbReference>
<dbReference type="SUPFAM" id="SSF50978">
    <property type="entry name" value="WD40 repeat-like"/>
    <property type="match status" value="1"/>
</dbReference>
<dbReference type="Gene3D" id="2.130.10.10">
    <property type="entry name" value="YVTN repeat-like/Quinoprotein amine dehydrogenase"/>
    <property type="match status" value="1"/>
</dbReference>
<evidence type="ECO:0000256" key="1">
    <source>
        <dbReference type="ARBA" id="ARBA00008075"/>
    </source>
</evidence>
<gene>
    <name evidence="8" type="ORF">PISMIDRAFT_673391</name>
</gene>
<name>A0A0C9ZQM3_9AGAM</name>
<sequence>MALFPWDYDSLEGLWSGDMNKPDIREGWKLMIDSFVGAIVVGGTNSVAVLPSKGSPGGFCLRISDDKTPQADFRAVAWALSNEKPLEPLIVCSRGSMLYVLSAKGKQIIGQLRGHGGEITSIVVHPSFPYLVCTSSRDFSARIYDLTMPPRDKPNNPHWPPSSAPSLGGAPHGLQSSEPEGIGIGRCLVVLCGGPSGGHEAAVLGAAFHPTHPLIATCGMDRAVKIWRLPQMSFDKMAREDKPLFSSTRIHKARISTVSWLGLDVLATSSAPALMRRNGDRNDLYFEDGTIAIWRWLGFDRFFPATRPRPSKVMRGCASDYQESSSFKLLSVVPISQSARHLHVAQTHTNDYVIAITLPDRVYLHNVSDFEPRVPPAFPLDQDLVTSLSSKLHLDDDGDEDVQTVPTTHVHKTLPKGTEIAVPNVTDDLQASVLGFYGLLLGILDNKGRMWIWTDATQA</sequence>
<feature type="region of interest" description="Disordered" evidence="7">
    <location>
        <begin position="148"/>
        <end position="175"/>
    </location>
</feature>
<evidence type="ECO:0000256" key="5">
    <source>
        <dbReference type="ARBA" id="ARBA00023163"/>
    </source>
</evidence>
<reference evidence="9" key="2">
    <citation type="submission" date="2015-01" db="EMBL/GenBank/DDBJ databases">
        <title>Evolutionary Origins and Diversification of the Mycorrhizal Mutualists.</title>
        <authorList>
            <consortium name="DOE Joint Genome Institute"/>
            <consortium name="Mycorrhizal Genomics Consortium"/>
            <person name="Kohler A."/>
            <person name="Kuo A."/>
            <person name="Nagy L.G."/>
            <person name="Floudas D."/>
            <person name="Copeland A."/>
            <person name="Barry K.W."/>
            <person name="Cichocki N."/>
            <person name="Veneault-Fourrey C."/>
            <person name="LaButti K."/>
            <person name="Lindquist E.A."/>
            <person name="Lipzen A."/>
            <person name="Lundell T."/>
            <person name="Morin E."/>
            <person name="Murat C."/>
            <person name="Riley R."/>
            <person name="Ohm R."/>
            <person name="Sun H."/>
            <person name="Tunlid A."/>
            <person name="Henrissat B."/>
            <person name="Grigoriev I.V."/>
            <person name="Hibbett D.S."/>
            <person name="Martin F."/>
        </authorList>
    </citation>
    <scope>NUCLEOTIDE SEQUENCE [LARGE SCALE GENOMIC DNA]</scope>
    <source>
        <strain evidence="9">441</strain>
    </source>
</reference>
<dbReference type="InterPro" id="IPR001680">
    <property type="entry name" value="WD40_rpt"/>
</dbReference>
<dbReference type="InterPro" id="IPR051243">
    <property type="entry name" value="PcG_WD-repeat"/>
</dbReference>
<accession>A0A0C9ZQM3</accession>
<evidence type="ECO:0000313" key="9">
    <source>
        <dbReference type="Proteomes" id="UP000054018"/>
    </source>
</evidence>
<evidence type="ECO:0008006" key="10">
    <source>
        <dbReference type="Google" id="ProtNLM"/>
    </source>
</evidence>
<feature type="repeat" description="WD" evidence="6">
    <location>
        <begin position="196"/>
        <end position="229"/>
    </location>
</feature>
<evidence type="ECO:0000256" key="6">
    <source>
        <dbReference type="PROSITE-ProRule" id="PRU00221"/>
    </source>
</evidence>
<dbReference type="HOGENOM" id="CLU_035513_0_0_1"/>
<dbReference type="OrthoDB" id="7318948at2759"/>
<keyword evidence="9" id="KW-1185">Reference proteome</keyword>
<evidence type="ECO:0000256" key="3">
    <source>
        <dbReference type="ARBA" id="ARBA00022737"/>
    </source>
</evidence>
<evidence type="ECO:0000256" key="2">
    <source>
        <dbReference type="ARBA" id="ARBA00022574"/>
    </source>
</evidence>
<dbReference type="PANTHER" id="PTHR10253">
    <property type="entry name" value="POLYCOMB PROTEIN"/>
    <property type="match status" value="1"/>
</dbReference>
<proteinExistence type="inferred from homology"/>
<evidence type="ECO:0000256" key="7">
    <source>
        <dbReference type="SAM" id="MobiDB-lite"/>
    </source>
</evidence>
<dbReference type="InterPro" id="IPR015943">
    <property type="entry name" value="WD40/YVTN_repeat-like_dom_sf"/>
</dbReference>
<organism evidence="8 9">
    <name type="scientific">Pisolithus microcarpus 441</name>
    <dbReference type="NCBI Taxonomy" id="765257"/>
    <lineage>
        <taxon>Eukaryota</taxon>
        <taxon>Fungi</taxon>
        <taxon>Dikarya</taxon>
        <taxon>Basidiomycota</taxon>
        <taxon>Agaricomycotina</taxon>
        <taxon>Agaricomycetes</taxon>
        <taxon>Agaricomycetidae</taxon>
        <taxon>Boletales</taxon>
        <taxon>Sclerodermatineae</taxon>
        <taxon>Pisolithaceae</taxon>
        <taxon>Pisolithus</taxon>
    </lineage>
</organism>
<dbReference type="EMBL" id="KN833692">
    <property type="protein sequence ID" value="KIK28414.1"/>
    <property type="molecule type" value="Genomic_DNA"/>
</dbReference>
<dbReference type="InterPro" id="IPR036322">
    <property type="entry name" value="WD40_repeat_dom_sf"/>
</dbReference>
<keyword evidence="4" id="KW-0805">Transcription regulation</keyword>
<keyword evidence="2 6" id="KW-0853">WD repeat</keyword>
<comment type="similarity">
    <text evidence="1">Belongs to the WD repeat ESC family.</text>
</comment>